<dbReference type="AlphaFoldDB" id="A0A369Q6J9"/>
<evidence type="ECO:0000313" key="6">
    <source>
        <dbReference type="Proteomes" id="UP000253727"/>
    </source>
</evidence>
<name>A0A369Q6J9_9SPHN</name>
<dbReference type="GO" id="GO:0005829">
    <property type="term" value="C:cytosol"/>
    <property type="evidence" value="ECO:0007669"/>
    <property type="project" value="TreeGrafter"/>
</dbReference>
<accession>A0A369Q6J9</accession>
<proteinExistence type="inferred from homology"/>
<feature type="chain" id="PRO_5016779014" description="OmpH family outer membrane protein" evidence="4">
    <location>
        <begin position="26"/>
        <end position="225"/>
    </location>
</feature>
<keyword evidence="6" id="KW-1185">Reference proteome</keyword>
<keyword evidence="2 4" id="KW-0732">Signal</keyword>
<feature type="region of interest" description="Disordered" evidence="3">
    <location>
        <begin position="203"/>
        <end position="225"/>
    </location>
</feature>
<reference evidence="5 6" key="1">
    <citation type="submission" date="2018-04" db="EMBL/GenBank/DDBJ databases">
        <title>Altererythrobacter sp. HME9302 genome sequencing and assembly.</title>
        <authorList>
            <person name="Kang H."/>
            <person name="Kim H."/>
            <person name="Joh K."/>
        </authorList>
    </citation>
    <scope>NUCLEOTIDE SEQUENCE [LARGE SCALE GENOMIC DNA]</scope>
    <source>
        <strain evidence="5 6">HME9302</strain>
    </source>
</reference>
<evidence type="ECO:0000313" key="5">
    <source>
        <dbReference type="EMBL" id="RDC60334.1"/>
    </source>
</evidence>
<dbReference type="OrthoDB" id="7427936at2"/>
<dbReference type="GO" id="GO:0051082">
    <property type="term" value="F:unfolded protein binding"/>
    <property type="evidence" value="ECO:0007669"/>
    <property type="project" value="InterPro"/>
</dbReference>
<comment type="caution">
    <text evidence="5">The sequence shown here is derived from an EMBL/GenBank/DDBJ whole genome shotgun (WGS) entry which is preliminary data.</text>
</comment>
<dbReference type="PANTHER" id="PTHR35089">
    <property type="entry name" value="CHAPERONE PROTEIN SKP"/>
    <property type="match status" value="1"/>
</dbReference>
<evidence type="ECO:0000256" key="4">
    <source>
        <dbReference type="SAM" id="SignalP"/>
    </source>
</evidence>
<dbReference type="SMART" id="SM00935">
    <property type="entry name" value="OmpH"/>
    <property type="match status" value="1"/>
</dbReference>
<dbReference type="RefSeq" id="WP_115366520.1">
    <property type="nucleotide sequence ID" value="NZ_QBKA01000002.1"/>
</dbReference>
<evidence type="ECO:0000256" key="1">
    <source>
        <dbReference type="ARBA" id="ARBA00009091"/>
    </source>
</evidence>
<organism evidence="5 6">
    <name type="scientific">Alteripontixanthobacter maritimus</name>
    <dbReference type="NCBI Taxonomy" id="2161824"/>
    <lineage>
        <taxon>Bacteria</taxon>
        <taxon>Pseudomonadati</taxon>
        <taxon>Pseudomonadota</taxon>
        <taxon>Alphaproteobacteria</taxon>
        <taxon>Sphingomonadales</taxon>
        <taxon>Erythrobacteraceae</taxon>
        <taxon>Alteripontixanthobacter</taxon>
    </lineage>
</organism>
<dbReference type="InterPro" id="IPR005632">
    <property type="entry name" value="Chaperone_Skp"/>
</dbReference>
<evidence type="ECO:0008006" key="7">
    <source>
        <dbReference type="Google" id="ProtNLM"/>
    </source>
</evidence>
<dbReference type="GO" id="GO:0050821">
    <property type="term" value="P:protein stabilization"/>
    <property type="evidence" value="ECO:0007669"/>
    <property type="project" value="TreeGrafter"/>
</dbReference>
<dbReference type="Gene3D" id="3.30.910.20">
    <property type="entry name" value="Skp domain"/>
    <property type="match status" value="1"/>
</dbReference>
<dbReference type="InterPro" id="IPR024930">
    <property type="entry name" value="Skp_dom_sf"/>
</dbReference>
<evidence type="ECO:0000256" key="2">
    <source>
        <dbReference type="ARBA" id="ARBA00022729"/>
    </source>
</evidence>
<gene>
    <name evidence="5" type="ORF">HME9302_01537</name>
</gene>
<dbReference type="Proteomes" id="UP000253727">
    <property type="component" value="Unassembled WGS sequence"/>
</dbReference>
<evidence type="ECO:0000256" key="3">
    <source>
        <dbReference type="SAM" id="MobiDB-lite"/>
    </source>
</evidence>
<feature type="compositionally biased region" description="Low complexity" evidence="3">
    <location>
        <begin position="204"/>
        <end position="216"/>
    </location>
</feature>
<dbReference type="SUPFAM" id="SSF111384">
    <property type="entry name" value="OmpH-like"/>
    <property type="match status" value="1"/>
</dbReference>
<comment type="similarity">
    <text evidence="1">Belongs to the Skp family.</text>
</comment>
<dbReference type="PANTHER" id="PTHR35089:SF1">
    <property type="entry name" value="CHAPERONE PROTEIN SKP"/>
    <property type="match status" value="1"/>
</dbReference>
<sequence length="225" mass="23755">MMKFLKPALAAGLAAAALTAPMAMAPAAAQAVTPGIAVVNLPAVVQQSAAIRVAAEQRQTTYKPQIDQANARQSAISAQLQPLYAKLQADQQAGVANAQLQQQAAQIQQIEQAGQRELQTILQPVQLSQAYVGEQIREQLDTAMKAAMAKKNITLLLDASNGAVIYAESPYNITQDIINELNTLLPTAQLVPPAGWLPREIREQQAAAAAAQAQQPTPAPAPTGR</sequence>
<dbReference type="EMBL" id="QBKA01000002">
    <property type="protein sequence ID" value="RDC60334.1"/>
    <property type="molecule type" value="Genomic_DNA"/>
</dbReference>
<feature type="signal peptide" evidence="4">
    <location>
        <begin position="1"/>
        <end position="25"/>
    </location>
</feature>
<dbReference type="Pfam" id="PF03938">
    <property type="entry name" value="OmpH"/>
    <property type="match status" value="1"/>
</dbReference>
<protein>
    <recommendedName>
        <fullName evidence="7">OmpH family outer membrane protein</fullName>
    </recommendedName>
</protein>